<dbReference type="Gene3D" id="2.30.300.10">
    <property type="entry name" value="Baseplate protein-like domain - beta roll fold"/>
    <property type="match status" value="1"/>
</dbReference>
<dbReference type="InterPro" id="IPR049354">
    <property type="entry name" value="GpP-like_N"/>
</dbReference>
<evidence type="ECO:0000313" key="5">
    <source>
        <dbReference type="EMBL" id="PVX80058.1"/>
    </source>
</evidence>
<dbReference type="PIRSF" id="PIRSF004440">
    <property type="entry name" value="GpP"/>
    <property type="match status" value="1"/>
</dbReference>
<organism evidence="5 6">
    <name type="scientific">Paraburkholderia unamae</name>
    <dbReference type="NCBI Taxonomy" id="219649"/>
    <lineage>
        <taxon>Bacteria</taxon>
        <taxon>Pseudomonadati</taxon>
        <taxon>Pseudomonadota</taxon>
        <taxon>Betaproteobacteria</taxon>
        <taxon>Burkholderiales</taxon>
        <taxon>Burkholderiaceae</taxon>
        <taxon>Paraburkholderia</taxon>
    </lineage>
</organism>
<feature type="domain" description="Baseplate hub protein gp44/GpP-like second" evidence="3">
    <location>
        <begin position="99"/>
        <end position="181"/>
    </location>
</feature>
<comment type="caution">
    <text evidence="5">The sequence shown here is derived from an EMBL/GenBank/DDBJ whole genome shotgun (WGS) entry which is preliminary data.</text>
</comment>
<dbReference type="Gene3D" id="3.55.50.10">
    <property type="entry name" value="Baseplate protein-like domains"/>
    <property type="match status" value="1"/>
</dbReference>
<dbReference type="Pfam" id="PF22255">
    <property type="entry name" value="Gp44-like_2nd"/>
    <property type="match status" value="1"/>
</dbReference>
<dbReference type="Proteomes" id="UP000245712">
    <property type="component" value="Unassembled WGS sequence"/>
</dbReference>
<name>A0ABX5KNF9_9BURK</name>
<accession>A0ABX5KNF9</accession>
<dbReference type="InterPro" id="IPR023399">
    <property type="entry name" value="Baseplate-like_2-layer_sand"/>
</dbReference>
<gene>
    <name evidence="5" type="ORF">C7402_112245</name>
</gene>
<dbReference type="EMBL" id="QEOB01000012">
    <property type="protein sequence ID" value="PVX80058.1"/>
    <property type="molecule type" value="Genomic_DNA"/>
</dbReference>
<dbReference type="InterPro" id="IPR054482">
    <property type="entry name" value="NMB1110-like_3rd"/>
</dbReference>
<dbReference type="SUPFAM" id="SSF69279">
    <property type="entry name" value="Phage tail proteins"/>
    <property type="match status" value="2"/>
</dbReference>
<evidence type="ECO:0000259" key="4">
    <source>
        <dbReference type="Pfam" id="PF22630"/>
    </source>
</evidence>
<dbReference type="Gene3D" id="3.30.1920.10">
    <property type="entry name" value="Baseplate protein-like domains - 2 layer sandwich fold"/>
    <property type="match status" value="1"/>
</dbReference>
<dbReference type="Pfam" id="PF22174">
    <property type="entry name" value="NMB1110-like_C"/>
    <property type="match status" value="1"/>
</dbReference>
<evidence type="ECO:0000313" key="6">
    <source>
        <dbReference type="Proteomes" id="UP000245712"/>
    </source>
</evidence>
<dbReference type="InterPro" id="IPR053981">
    <property type="entry name" value="Gp44/GpP-like_2nd"/>
</dbReference>
<feature type="domain" description="Tail protein NMB1110-like C-terminal" evidence="2">
    <location>
        <begin position="275"/>
        <end position="344"/>
    </location>
</feature>
<sequence length="373" mass="40361">MPTQANPTADNDKISLLVGGHVHDDWTSYEIDSELLTPADAWRVDLAHPRGTLPSEVVEGATIELRLGSDTVLAGRIDTIDEEVGKNRDTLALAGRDNAAILVDSSAPIFVSRQVTLEQVMANVVRPLGLTKIRVDADSTYTTEKINVEPGDTAWHVLANVAEANGLWPWCDPDGTLVIGGPDYTTPPVATLILRRNGDGNNVISLRRNRSMAERYSQVTVLGQAHGTSVEAGRNALKATATDSSVSVYRPHIVVDHECDSAAVAQSRSRKLLMDSRLSGLTLTAHVRGHRTSDGVLWKPGQRVHVISEPHGIDAIFFMMGRRFSKGRGGMGTTTTLTLKEDGVWTLDAHPHQKKRRGGKKSAAEEIINVAQG</sequence>
<evidence type="ECO:0000259" key="2">
    <source>
        <dbReference type="Pfam" id="PF22174"/>
    </source>
</evidence>
<dbReference type="Pfam" id="PF21683">
    <property type="entry name" value="GpP-like_1st"/>
    <property type="match status" value="1"/>
</dbReference>
<evidence type="ECO:0000259" key="1">
    <source>
        <dbReference type="Pfam" id="PF21683"/>
    </source>
</evidence>
<dbReference type="RefSeq" id="WP_116612591.1">
    <property type="nucleotide sequence ID" value="NZ_QEOB01000012.1"/>
</dbReference>
<dbReference type="Pfam" id="PF22630">
    <property type="entry name" value="NMB1110_3rd"/>
    <property type="match status" value="1"/>
</dbReference>
<protein>
    <submittedName>
        <fullName evidence="5">Prophage tail gpP-like protein</fullName>
    </submittedName>
</protein>
<feature type="domain" description="Baseplate hub protein gp44-like N-terminal" evidence="1">
    <location>
        <begin position="13"/>
        <end position="97"/>
    </location>
</feature>
<dbReference type="InterPro" id="IPR054034">
    <property type="entry name" value="NMB1110-like_C"/>
</dbReference>
<evidence type="ECO:0000259" key="3">
    <source>
        <dbReference type="Pfam" id="PF22255"/>
    </source>
</evidence>
<dbReference type="InterPro" id="IPR026276">
    <property type="entry name" value="Baseplate_GpP"/>
</dbReference>
<feature type="domain" description="Tail protein NMB1110-like third" evidence="4">
    <location>
        <begin position="215"/>
        <end position="273"/>
    </location>
</feature>
<reference evidence="5 6" key="1">
    <citation type="submission" date="2018-05" db="EMBL/GenBank/DDBJ databases">
        <title>Genomic Encyclopedia of Type Strains, Phase IV (KMG-V): Genome sequencing to study the core and pangenomes of soil and plant-associated prokaryotes.</title>
        <authorList>
            <person name="Whitman W."/>
        </authorList>
    </citation>
    <scope>NUCLEOTIDE SEQUENCE [LARGE SCALE GENOMIC DNA]</scope>
    <source>
        <strain evidence="5 6">SCZa-39</strain>
    </source>
</reference>
<keyword evidence="6" id="KW-1185">Reference proteome</keyword>
<proteinExistence type="predicted"/>